<reference evidence="1" key="1">
    <citation type="journal article" date="2023" name="Front. Mar. Sci.">
        <title>A new Merluccius polli reference genome to investigate the effects of global change in West African waters.</title>
        <authorList>
            <person name="Mateo J.L."/>
            <person name="Blanco-Fernandez C."/>
            <person name="Garcia-Vazquez E."/>
            <person name="Machado-Schiaffino G."/>
        </authorList>
    </citation>
    <scope>NUCLEOTIDE SEQUENCE</scope>
    <source>
        <strain evidence="1">C29</strain>
        <tissue evidence="1">Fin</tissue>
    </source>
</reference>
<comment type="caution">
    <text evidence="1">The sequence shown here is derived from an EMBL/GenBank/DDBJ whole genome shotgun (WGS) entry which is preliminary data.</text>
</comment>
<dbReference type="AlphaFoldDB" id="A0AA47N8N1"/>
<accession>A0AA47N8N1</accession>
<name>A0AA47N8N1_MERPO</name>
<organism evidence="1 2">
    <name type="scientific">Merluccius polli</name>
    <name type="common">Benguela hake</name>
    <name type="synonym">Merluccius cadenati</name>
    <dbReference type="NCBI Taxonomy" id="89951"/>
    <lineage>
        <taxon>Eukaryota</taxon>
        <taxon>Metazoa</taxon>
        <taxon>Chordata</taxon>
        <taxon>Craniata</taxon>
        <taxon>Vertebrata</taxon>
        <taxon>Euteleostomi</taxon>
        <taxon>Actinopterygii</taxon>
        <taxon>Neopterygii</taxon>
        <taxon>Teleostei</taxon>
        <taxon>Neoteleostei</taxon>
        <taxon>Acanthomorphata</taxon>
        <taxon>Zeiogadaria</taxon>
        <taxon>Gadariae</taxon>
        <taxon>Gadiformes</taxon>
        <taxon>Gadoidei</taxon>
        <taxon>Merlucciidae</taxon>
        <taxon>Merluccius</taxon>
    </lineage>
</organism>
<dbReference type="Proteomes" id="UP001174136">
    <property type="component" value="Unassembled WGS sequence"/>
</dbReference>
<dbReference type="EMBL" id="JAOPHQ010000640">
    <property type="protein sequence ID" value="KAK0153720.1"/>
    <property type="molecule type" value="Genomic_DNA"/>
</dbReference>
<evidence type="ECO:0000313" key="2">
    <source>
        <dbReference type="Proteomes" id="UP001174136"/>
    </source>
</evidence>
<protein>
    <submittedName>
        <fullName evidence="1">Uncharacterized protein</fullName>
    </submittedName>
</protein>
<gene>
    <name evidence="1" type="ORF">N1851_004484</name>
</gene>
<sequence>MWISEFEIPWNKMPASLLKATLTGQRARPEDRRSWKRIVVSAMQEVCQNPNKAACDEIAKIIVSRYPSTFADMNEEDEQLGIGYYSLAKQLKTRVEHVNRNNVSEKIRKPRIMSQTSDDGSTKTVRSKVDSYGCINWQPKCVPEGETAESLEDRRKDIAAIFQSAGPRAVDRPDVDESMRLTYIYQRHMLNSCPPPSIGEIEEHWPFLLTKRGLCDHFKTLTGIDICDRVGEALQSKGTRIINFFQRQTQNRDIQRLLAEPDRHSCSASSDEALPGARGLHLSFGRCNCNKEIH</sequence>
<evidence type="ECO:0000313" key="1">
    <source>
        <dbReference type="EMBL" id="KAK0153720.1"/>
    </source>
</evidence>
<keyword evidence="2" id="KW-1185">Reference proteome</keyword>
<dbReference type="PANTHER" id="PTHR31025:SF22">
    <property type="entry name" value="IP13529P"/>
    <property type="match status" value="1"/>
</dbReference>
<dbReference type="PANTHER" id="PTHR31025">
    <property type="entry name" value="SI:CH211-196P9.1-RELATED"/>
    <property type="match status" value="1"/>
</dbReference>
<proteinExistence type="predicted"/>